<dbReference type="InterPro" id="IPR028978">
    <property type="entry name" value="Chorismate_lyase_/UTRA_dom_sf"/>
</dbReference>
<evidence type="ECO:0000256" key="1">
    <source>
        <dbReference type="ARBA" id="ARBA00023015"/>
    </source>
</evidence>
<dbReference type="SUPFAM" id="SSF64288">
    <property type="entry name" value="Chorismate lyase-like"/>
    <property type="match status" value="1"/>
</dbReference>
<accession>A0A2U2ALY1</accession>
<dbReference type="InterPro" id="IPR050679">
    <property type="entry name" value="Bact_HTH_transcr_reg"/>
</dbReference>
<dbReference type="InterPro" id="IPR011663">
    <property type="entry name" value="UTRA"/>
</dbReference>
<dbReference type="InterPro" id="IPR000524">
    <property type="entry name" value="Tscrpt_reg_HTH_GntR"/>
</dbReference>
<organism evidence="5 6">
    <name type="scientific">Ignatzschineria indica</name>
    <dbReference type="NCBI Taxonomy" id="472583"/>
    <lineage>
        <taxon>Bacteria</taxon>
        <taxon>Pseudomonadati</taxon>
        <taxon>Pseudomonadota</taxon>
        <taxon>Gammaproteobacteria</taxon>
        <taxon>Cardiobacteriales</taxon>
        <taxon>Ignatzschineriaceae</taxon>
        <taxon>Ignatzschineria</taxon>
    </lineage>
</organism>
<evidence type="ECO:0000256" key="2">
    <source>
        <dbReference type="ARBA" id="ARBA00023125"/>
    </source>
</evidence>
<dbReference type="InterPro" id="IPR036388">
    <property type="entry name" value="WH-like_DNA-bd_sf"/>
</dbReference>
<evidence type="ECO:0000256" key="3">
    <source>
        <dbReference type="ARBA" id="ARBA00023163"/>
    </source>
</evidence>
<sequence>MPINSFQEFQHSLERDDRSLPLYQKIKEFILEKIAIREWLPHQKLPSENEISAILNVSRMTVNRAFKELTEEGYLFREKGSGTFVAEPFQLTPFFELFPISQEIAIEGNQYGVLILERKRLAYDEVPFASLFQLSKEEAAEFPFLYSEILYLSNGIPIQYEQRTLLAAFAPRYEEEHFTHHCSSAYLLNLVPALSQKHRLEAMIPSPELKKILSIEGEEACFKVIEKLQIQGKLRSYAEQFYPASRYQFHSKI</sequence>
<gene>
    <name evidence="5" type="ORF">DC082_01415</name>
</gene>
<proteinExistence type="predicted"/>
<dbReference type="SUPFAM" id="SSF46785">
    <property type="entry name" value="Winged helix' DNA-binding domain"/>
    <property type="match status" value="1"/>
</dbReference>
<feature type="domain" description="HTH gntR-type" evidence="4">
    <location>
        <begin position="20"/>
        <end position="88"/>
    </location>
</feature>
<dbReference type="EMBL" id="QEWR01000002">
    <property type="protein sequence ID" value="PWD84232.1"/>
    <property type="molecule type" value="Genomic_DNA"/>
</dbReference>
<dbReference type="PANTHER" id="PTHR44846">
    <property type="entry name" value="MANNOSYL-D-GLYCERATE TRANSPORT/METABOLISM SYSTEM REPRESSOR MNGR-RELATED"/>
    <property type="match status" value="1"/>
</dbReference>
<dbReference type="CDD" id="cd07377">
    <property type="entry name" value="WHTH_GntR"/>
    <property type="match status" value="1"/>
</dbReference>
<dbReference type="PROSITE" id="PS50949">
    <property type="entry name" value="HTH_GNTR"/>
    <property type="match status" value="1"/>
</dbReference>
<dbReference type="InterPro" id="IPR036390">
    <property type="entry name" value="WH_DNA-bd_sf"/>
</dbReference>
<dbReference type="FunFam" id="1.10.10.10:FF:000079">
    <property type="entry name" value="GntR family transcriptional regulator"/>
    <property type="match status" value="1"/>
</dbReference>
<dbReference type="Gene3D" id="1.10.10.10">
    <property type="entry name" value="Winged helix-like DNA-binding domain superfamily/Winged helix DNA-binding domain"/>
    <property type="match status" value="1"/>
</dbReference>
<dbReference type="Gene3D" id="3.40.1410.10">
    <property type="entry name" value="Chorismate lyase-like"/>
    <property type="match status" value="1"/>
</dbReference>
<dbReference type="Proteomes" id="UP000244948">
    <property type="component" value="Unassembled WGS sequence"/>
</dbReference>
<dbReference type="SMART" id="SM00866">
    <property type="entry name" value="UTRA"/>
    <property type="match status" value="1"/>
</dbReference>
<protein>
    <recommendedName>
        <fullName evidence="4">HTH gntR-type domain-containing protein</fullName>
    </recommendedName>
</protein>
<dbReference type="PRINTS" id="PR00035">
    <property type="entry name" value="HTHGNTR"/>
</dbReference>
<keyword evidence="2" id="KW-0238">DNA-binding</keyword>
<dbReference type="GO" id="GO:0003677">
    <property type="term" value="F:DNA binding"/>
    <property type="evidence" value="ECO:0007669"/>
    <property type="project" value="UniProtKB-KW"/>
</dbReference>
<comment type="caution">
    <text evidence="5">The sequence shown here is derived from an EMBL/GenBank/DDBJ whole genome shotgun (WGS) entry which is preliminary data.</text>
</comment>
<dbReference type="RefSeq" id="WP_109235434.1">
    <property type="nucleotide sequence ID" value="NZ_BMXZ01000001.1"/>
</dbReference>
<reference evidence="5 6" key="1">
    <citation type="journal article" date="2018" name="Genome Announc.">
        <title>Ignatzschineria cameli sp. nov., isolated from necrotic foot tissue of dromedaries (Camelus dromedarius) and associated maggots (Wohlfahrtia species) in Dubai.</title>
        <authorList>
            <person name="Tsang C.C."/>
            <person name="Tang J.Y."/>
            <person name="Fong J.Y."/>
            <person name="Kinne J."/>
            <person name="Lee H.H."/>
            <person name="Joseph M."/>
            <person name="Jose S."/>
            <person name="Schuster R.K."/>
            <person name="Tang Y."/>
            <person name="Sivakumar S."/>
            <person name="Chen J.H."/>
            <person name="Teng J.L."/>
            <person name="Lau S.K."/>
            <person name="Wernery U."/>
            <person name="Woo P.C."/>
        </authorList>
    </citation>
    <scope>NUCLEOTIDE SEQUENCE [LARGE SCALE GENOMIC DNA]</scope>
    <source>
        <strain evidence="5 6">KCTC 22643</strain>
    </source>
</reference>
<keyword evidence="3" id="KW-0804">Transcription</keyword>
<keyword evidence="1" id="KW-0805">Transcription regulation</keyword>
<dbReference type="PANTHER" id="PTHR44846:SF16">
    <property type="entry name" value="TRANSCRIPTIONAL REGULATOR PHNF-RELATED"/>
    <property type="match status" value="1"/>
</dbReference>
<keyword evidence="6" id="KW-1185">Reference proteome</keyword>
<dbReference type="SMART" id="SM00345">
    <property type="entry name" value="HTH_GNTR"/>
    <property type="match status" value="1"/>
</dbReference>
<evidence type="ECO:0000313" key="5">
    <source>
        <dbReference type="EMBL" id="PWD84232.1"/>
    </source>
</evidence>
<evidence type="ECO:0000259" key="4">
    <source>
        <dbReference type="PROSITE" id="PS50949"/>
    </source>
</evidence>
<dbReference type="Pfam" id="PF07702">
    <property type="entry name" value="UTRA"/>
    <property type="match status" value="1"/>
</dbReference>
<dbReference type="AlphaFoldDB" id="A0A2U2ALY1"/>
<name>A0A2U2ALY1_9GAMM</name>
<dbReference type="GO" id="GO:0003700">
    <property type="term" value="F:DNA-binding transcription factor activity"/>
    <property type="evidence" value="ECO:0007669"/>
    <property type="project" value="InterPro"/>
</dbReference>
<evidence type="ECO:0000313" key="6">
    <source>
        <dbReference type="Proteomes" id="UP000244948"/>
    </source>
</evidence>
<dbReference type="Pfam" id="PF00392">
    <property type="entry name" value="GntR"/>
    <property type="match status" value="1"/>
</dbReference>